<protein>
    <submittedName>
        <fullName evidence="1">Uncharacterized protein</fullName>
    </submittedName>
</protein>
<dbReference type="AlphaFoldDB" id="A0A392T8M0"/>
<keyword evidence="2" id="KW-1185">Reference proteome</keyword>
<sequence>MEDRAHIRGQVALVELYGFEGMGIHDVNRVARIDEDSANLKVGHVRPDEERDVGIS</sequence>
<dbReference type="Proteomes" id="UP000265520">
    <property type="component" value="Unassembled WGS sequence"/>
</dbReference>
<proteinExistence type="predicted"/>
<evidence type="ECO:0000313" key="1">
    <source>
        <dbReference type="EMBL" id="MCI56510.1"/>
    </source>
</evidence>
<organism evidence="1 2">
    <name type="scientific">Trifolium medium</name>
    <dbReference type="NCBI Taxonomy" id="97028"/>
    <lineage>
        <taxon>Eukaryota</taxon>
        <taxon>Viridiplantae</taxon>
        <taxon>Streptophyta</taxon>
        <taxon>Embryophyta</taxon>
        <taxon>Tracheophyta</taxon>
        <taxon>Spermatophyta</taxon>
        <taxon>Magnoliopsida</taxon>
        <taxon>eudicotyledons</taxon>
        <taxon>Gunneridae</taxon>
        <taxon>Pentapetalae</taxon>
        <taxon>rosids</taxon>
        <taxon>fabids</taxon>
        <taxon>Fabales</taxon>
        <taxon>Fabaceae</taxon>
        <taxon>Papilionoideae</taxon>
        <taxon>50 kb inversion clade</taxon>
        <taxon>NPAAA clade</taxon>
        <taxon>Hologalegina</taxon>
        <taxon>IRL clade</taxon>
        <taxon>Trifolieae</taxon>
        <taxon>Trifolium</taxon>
    </lineage>
</organism>
<reference evidence="1 2" key="1">
    <citation type="journal article" date="2018" name="Front. Plant Sci.">
        <title>Red Clover (Trifolium pratense) and Zigzag Clover (T. medium) - A Picture of Genomic Similarities and Differences.</title>
        <authorList>
            <person name="Dluhosova J."/>
            <person name="Istvanek J."/>
            <person name="Nedelnik J."/>
            <person name="Repkova J."/>
        </authorList>
    </citation>
    <scope>NUCLEOTIDE SEQUENCE [LARGE SCALE GENOMIC DNA]</scope>
    <source>
        <strain evidence="2">cv. 10/8</strain>
        <tissue evidence="1">Leaf</tissue>
    </source>
</reference>
<comment type="caution">
    <text evidence="1">The sequence shown here is derived from an EMBL/GenBank/DDBJ whole genome shotgun (WGS) entry which is preliminary data.</text>
</comment>
<dbReference type="EMBL" id="LXQA010513395">
    <property type="protein sequence ID" value="MCI56510.1"/>
    <property type="molecule type" value="Genomic_DNA"/>
</dbReference>
<evidence type="ECO:0000313" key="2">
    <source>
        <dbReference type="Proteomes" id="UP000265520"/>
    </source>
</evidence>
<accession>A0A392T8M0</accession>
<name>A0A392T8M0_9FABA</name>